<sequence>MHRNYYLAGLVGLLAVAACSTRRPADYIITNATVYTVNQGDSVVQAFAVEKGRILDLGSTATILDHYRSDSIIDLKGKPVYPGFYDPHSHFLGLGQMLDQADLVGATSYADVIARLKAFQQKHPDALWLIGRGWDQNDWPAADSPVRGFPTNKLLNDAFPNVPVALTRIDGHALLVNDKALRLAQISGKTAMTGGEVVLNGSQPSGVLVDNAMQMVRRVIPQPDADAKTRMLQAAERVCLSLGLTTVSDAGLNRDDIDLIDRLHQEKKLKIRDYAMISLGEPNLDYYLKRGPYQTDRLSVTSFKLYADGALGSRGACLRKPYSDRPETSGFLLLSPAELERVIKLLANSGFQANTHCIGDSANHLILDLYGKYLKGLNTRRWRIEHAQVVSPEDLSKFYKYSIIPSVQPTHATSDMYWAAERLGPERVKGAYAFNDLLKQNHYITFGSDFPVEAVNPLYGFHAAVARQDAKNFPKGGYQPENAVSRRDALKAMTRWAAYACREDSVRGTLEKRKVADFVVLDRDIMTVPAEQLRDTKVLQTWVNGERLYTAPNR</sequence>
<dbReference type="PROSITE" id="PS51257">
    <property type="entry name" value="PROKAR_LIPOPROTEIN"/>
    <property type="match status" value="1"/>
</dbReference>
<dbReference type="OrthoDB" id="9767366at2"/>
<dbReference type="Pfam" id="PF07969">
    <property type="entry name" value="Amidohydro_3"/>
    <property type="match status" value="1"/>
</dbReference>
<dbReference type="InterPro" id="IPR011059">
    <property type="entry name" value="Metal-dep_hydrolase_composite"/>
</dbReference>
<dbReference type="HOGENOM" id="CLU_009942_1_0_10"/>
<gene>
    <name evidence="2" type="ORF">FAES_4528</name>
</gene>
<dbReference type="Gene3D" id="3.10.310.70">
    <property type="match status" value="1"/>
</dbReference>
<dbReference type="GO" id="GO:0016810">
    <property type="term" value="F:hydrolase activity, acting on carbon-nitrogen (but not peptide) bonds"/>
    <property type="evidence" value="ECO:0007669"/>
    <property type="project" value="InterPro"/>
</dbReference>
<proteinExistence type="predicted"/>
<reference evidence="2 3" key="1">
    <citation type="journal article" date="2012" name="J. Bacteriol.">
        <title>Genome Sequence of Fibrella aestuarina BUZ 2T, a Filamentous Marine Bacterium.</title>
        <authorList>
            <person name="Filippini M."/>
            <person name="Qi W."/>
            <person name="Blom J."/>
            <person name="Goesmann A."/>
            <person name="Smits T.H."/>
            <person name="Bagheri H.C."/>
        </authorList>
    </citation>
    <scope>NUCLEOTIDE SEQUENCE [LARGE SCALE GENOMIC DNA]</scope>
    <source>
        <strain evidence="3">BUZ 2T</strain>
    </source>
</reference>
<dbReference type="InterPro" id="IPR032466">
    <property type="entry name" value="Metal_Hydrolase"/>
</dbReference>
<dbReference type="Gene3D" id="2.30.40.10">
    <property type="entry name" value="Urease, subunit C, domain 1"/>
    <property type="match status" value="1"/>
</dbReference>
<dbReference type="SUPFAM" id="SSF51556">
    <property type="entry name" value="Metallo-dependent hydrolases"/>
    <property type="match status" value="1"/>
</dbReference>
<evidence type="ECO:0000313" key="3">
    <source>
        <dbReference type="Proteomes" id="UP000011058"/>
    </source>
</evidence>
<dbReference type="SUPFAM" id="SSF51338">
    <property type="entry name" value="Composite domain of metallo-dependent hydrolases"/>
    <property type="match status" value="1"/>
</dbReference>
<dbReference type="KEGG" id="fae:FAES_4528"/>
<dbReference type="CDD" id="cd01300">
    <property type="entry name" value="YtcJ_like"/>
    <property type="match status" value="1"/>
</dbReference>
<dbReference type="STRING" id="1166018.FAES_4528"/>
<feature type="domain" description="Amidohydrolase 3" evidence="1">
    <location>
        <begin position="72"/>
        <end position="549"/>
    </location>
</feature>
<keyword evidence="3" id="KW-1185">Reference proteome</keyword>
<dbReference type="RefSeq" id="WP_015333626.1">
    <property type="nucleotide sequence ID" value="NC_020054.1"/>
</dbReference>
<dbReference type="AlphaFoldDB" id="I0KEH4"/>
<evidence type="ECO:0000313" key="2">
    <source>
        <dbReference type="EMBL" id="CCH02527.1"/>
    </source>
</evidence>
<name>I0KEH4_9BACT</name>
<dbReference type="Proteomes" id="UP000011058">
    <property type="component" value="Chromosome"/>
</dbReference>
<organism evidence="2 3">
    <name type="scientific">Fibrella aestuarina BUZ 2</name>
    <dbReference type="NCBI Taxonomy" id="1166018"/>
    <lineage>
        <taxon>Bacteria</taxon>
        <taxon>Pseudomonadati</taxon>
        <taxon>Bacteroidota</taxon>
        <taxon>Cytophagia</taxon>
        <taxon>Cytophagales</taxon>
        <taxon>Spirosomataceae</taxon>
        <taxon>Fibrella</taxon>
    </lineage>
</organism>
<dbReference type="eggNOG" id="COG1574">
    <property type="taxonomic scope" value="Bacteria"/>
</dbReference>
<keyword evidence="2" id="KW-0378">Hydrolase</keyword>
<dbReference type="EMBL" id="HE796683">
    <property type="protein sequence ID" value="CCH02527.1"/>
    <property type="molecule type" value="Genomic_DNA"/>
</dbReference>
<dbReference type="InterPro" id="IPR033932">
    <property type="entry name" value="YtcJ-like"/>
</dbReference>
<protein>
    <submittedName>
        <fullName evidence="2">Amidohydrolase 3</fullName>
    </submittedName>
</protein>
<dbReference type="PATRIC" id="fig|1166018.3.peg.1494"/>
<dbReference type="InterPro" id="IPR013108">
    <property type="entry name" value="Amidohydro_3"/>
</dbReference>
<dbReference type="Gene3D" id="3.20.20.140">
    <property type="entry name" value="Metal-dependent hydrolases"/>
    <property type="match status" value="1"/>
</dbReference>
<dbReference type="PANTHER" id="PTHR22642">
    <property type="entry name" value="IMIDAZOLONEPROPIONASE"/>
    <property type="match status" value="1"/>
</dbReference>
<evidence type="ECO:0000259" key="1">
    <source>
        <dbReference type="Pfam" id="PF07969"/>
    </source>
</evidence>
<dbReference type="PANTHER" id="PTHR22642:SF2">
    <property type="entry name" value="PROTEIN LONG AFTER FAR-RED 3"/>
    <property type="match status" value="1"/>
</dbReference>
<accession>I0KEH4</accession>